<name>A0A0D2J7R4_9EURO</name>
<dbReference type="GO" id="GO:1990112">
    <property type="term" value="C:RQC complex"/>
    <property type="evidence" value="ECO:0007669"/>
    <property type="project" value="TreeGrafter"/>
</dbReference>
<evidence type="ECO:0000313" key="3">
    <source>
        <dbReference type="Proteomes" id="UP000053617"/>
    </source>
</evidence>
<dbReference type="HOGENOM" id="CLU_008321_1_1_1"/>
<keyword evidence="3" id="KW-1185">Reference proteome</keyword>
<dbReference type="OrthoDB" id="205993at2759"/>
<feature type="compositionally biased region" description="Acidic residues" evidence="1">
    <location>
        <begin position="706"/>
        <end position="723"/>
    </location>
</feature>
<evidence type="ECO:0000313" key="2">
    <source>
        <dbReference type="EMBL" id="KIX05075.1"/>
    </source>
</evidence>
<feature type="compositionally biased region" description="Polar residues" evidence="1">
    <location>
        <begin position="773"/>
        <end position="809"/>
    </location>
</feature>
<dbReference type="Pfam" id="PF04910">
    <property type="entry name" value="Tcf25"/>
    <property type="match status" value="1"/>
</dbReference>
<accession>A0A0D2J7R4</accession>
<protein>
    <submittedName>
        <fullName evidence="2">Rhinocladiella mackenziei CBS 650.93 unplaced genomic scaffold supercont1.4, whole genome shotgun sequence</fullName>
    </submittedName>
</protein>
<dbReference type="AlphaFoldDB" id="A0A0D2J7R4"/>
<dbReference type="EMBL" id="KN847478">
    <property type="protein sequence ID" value="KIX05075.1"/>
    <property type="molecule type" value="Genomic_DNA"/>
</dbReference>
<feature type="compositionally biased region" description="Polar residues" evidence="1">
    <location>
        <begin position="84"/>
        <end position="94"/>
    </location>
</feature>
<proteinExistence type="predicted"/>
<dbReference type="PANTHER" id="PTHR22684:SF0">
    <property type="entry name" value="RIBOSOME QUALITY CONTROL COMPLEX SUBUNIT TCF25"/>
    <property type="match status" value="1"/>
</dbReference>
<feature type="compositionally biased region" description="Basic residues" evidence="1">
    <location>
        <begin position="95"/>
        <end position="109"/>
    </location>
</feature>
<dbReference type="PANTHER" id="PTHR22684">
    <property type="entry name" value="NULP1-RELATED"/>
    <property type="match status" value="1"/>
</dbReference>
<dbReference type="STRING" id="1442369.A0A0D2J7R4"/>
<dbReference type="VEuPathDB" id="FungiDB:Z518_05947"/>
<dbReference type="GeneID" id="25294018"/>
<organism evidence="2 3">
    <name type="scientific">Rhinocladiella mackenziei CBS 650.93</name>
    <dbReference type="NCBI Taxonomy" id="1442369"/>
    <lineage>
        <taxon>Eukaryota</taxon>
        <taxon>Fungi</taxon>
        <taxon>Dikarya</taxon>
        <taxon>Ascomycota</taxon>
        <taxon>Pezizomycotina</taxon>
        <taxon>Eurotiomycetes</taxon>
        <taxon>Chaetothyriomycetidae</taxon>
        <taxon>Chaetothyriales</taxon>
        <taxon>Herpotrichiellaceae</taxon>
        <taxon>Rhinocladiella</taxon>
    </lineage>
</organism>
<reference evidence="2 3" key="1">
    <citation type="submission" date="2015-01" db="EMBL/GenBank/DDBJ databases">
        <title>The Genome Sequence of Rhinocladiella mackenzie CBS 650.93.</title>
        <authorList>
            <consortium name="The Broad Institute Genomics Platform"/>
            <person name="Cuomo C."/>
            <person name="de Hoog S."/>
            <person name="Gorbushina A."/>
            <person name="Stielow B."/>
            <person name="Teixiera M."/>
            <person name="Abouelleil A."/>
            <person name="Chapman S.B."/>
            <person name="Priest M."/>
            <person name="Young S.K."/>
            <person name="Wortman J."/>
            <person name="Nusbaum C."/>
            <person name="Birren B."/>
        </authorList>
    </citation>
    <scope>NUCLEOTIDE SEQUENCE [LARGE SCALE GENOMIC DNA]</scope>
    <source>
        <strain evidence="2 3">CBS 650.93</strain>
    </source>
</reference>
<gene>
    <name evidence="2" type="ORF">Z518_05947</name>
</gene>
<feature type="region of interest" description="Disordered" evidence="1">
    <location>
        <begin position="18"/>
        <end position="124"/>
    </location>
</feature>
<evidence type="ECO:0000256" key="1">
    <source>
        <dbReference type="SAM" id="MobiDB-lite"/>
    </source>
</evidence>
<feature type="compositionally biased region" description="Acidic residues" evidence="1">
    <location>
        <begin position="53"/>
        <end position="64"/>
    </location>
</feature>
<feature type="compositionally biased region" description="Acidic residues" evidence="1">
    <location>
        <begin position="739"/>
        <end position="748"/>
    </location>
</feature>
<dbReference type="GO" id="GO:1990116">
    <property type="term" value="P:ribosome-associated ubiquitin-dependent protein catabolic process"/>
    <property type="evidence" value="ECO:0007669"/>
    <property type="project" value="TreeGrafter"/>
</dbReference>
<dbReference type="Proteomes" id="UP000053617">
    <property type="component" value="Unassembled WGS sequence"/>
</dbReference>
<dbReference type="InterPro" id="IPR006994">
    <property type="entry name" value="TCF25/Rqc1"/>
</dbReference>
<feature type="region of interest" description="Disordered" evidence="1">
    <location>
        <begin position="699"/>
        <end position="809"/>
    </location>
</feature>
<sequence>MSSRALRKLQREQELQRQVAAAKTAYEETQESEDDDIPGHISTPSRPANAFDMLEDVGDEDEPDSKEREAIARPNAPTEPQAEDGSQSNQASSTKSKKRRKKGKKKGSVKHTQPTEEKDVSGDEVDRALRELAAKHGHRYPVLVEVEQTPSWEATATKLLAIDANNLNPVNEMKSLFGNIALEEHESRSAPRHQRRREQNLQGGVDLATALTGRYCVASKGKELGTLASRRNVFVQGKEEWPSATSGGLGMEYVPDPVSFEKTYNIIHNNLYQETQMHFQMAVESMNPQRMVGLLSMYPYHIATLLQVSEIAKHQGDHAVSGDLVERALFSFGKSVHSSFPAALRSGVARVPFDKPANRELYLAIWRYIKNLEMRGTWRTAFEWAKVLLQLNTQTDPYGVTLMVDQLALRGRQHAQLIALCSDDGYGQSWDFLPNIQISLALAYQRAGKLRESRTQLAVAMHKYPYILSALASALDISPLPKSLWAKLPSTDAEKLYTQLYVTRAKDLWNTPETISLLVEVAETLSHYSEAIAAAPAAPKLEVSLEEARHIMLLEIPSLIALLPRHFTTMPTSSSDILPPPDSQSGFVRRTPGNFGAGQGGTMQTIFNAAGATAGATGSLLQRVLNWFQTPARPDDVNDESEGEAALRNLQEQLGGDIPEDLLERLLQIHLDDAGNMDEGVTPAGLGIAGGWDYYEDAERNNSTADNDDDSIPELESISDDELPPAAPNVPRNPRAPMVEEDEEDEDLAQLPHLTAGRTVLRHVDSDSEDEGNGSTTRPTNPLQSAIHPTQADATTSVSASEDFSPSDPQRVQRWLLTTGLMDLRSKPETLDLYISRLKLLRSTQQEWVVRMVGQRAGADVESRVRGAIG</sequence>
<dbReference type="RefSeq" id="XP_013272211.1">
    <property type="nucleotide sequence ID" value="XM_013416757.1"/>
</dbReference>
<dbReference type="GO" id="GO:0072344">
    <property type="term" value="P:rescue of stalled ribosome"/>
    <property type="evidence" value="ECO:0007669"/>
    <property type="project" value="TreeGrafter"/>
</dbReference>
<feature type="compositionally biased region" description="Basic and acidic residues" evidence="1">
    <location>
        <begin position="113"/>
        <end position="124"/>
    </location>
</feature>